<feature type="domain" description="HTH marR-type" evidence="2">
    <location>
        <begin position="1"/>
        <end position="123"/>
    </location>
</feature>
<proteinExistence type="predicted"/>
<dbReference type="InterPro" id="IPR000835">
    <property type="entry name" value="HTH_MarR-typ"/>
</dbReference>
<gene>
    <name evidence="3" type="ORF">CLV37_101424</name>
</gene>
<dbReference type="PROSITE" id="PS50995">
    <property type="entry name" value="HTH_MARR_2"/>
    <property type="match status" value="1"/>
</dbReference>
<comment type="caution">
    <text evidence="3">The sequence shown here is derived from an EMBL/GenBank/DDBJ whole genome shotgun (WGS) entry which is preliminary data.</text>
</comment>
<evidence type="ECO:0000313" key="3">
    <source>
        <dbReference type="EMBL" id="PRY18180.1"/>
    </source>
</evidence>
<evidence type="ECO:0000313" key="4">
    <source>
        <dbReference type="Proteomes" id="UP000238083"/>
    </source>
</evidence>
<name>A0A2T0RAM2_9ACTN</name>
<feature type="compositionally biased region" description="Basic residues" evidence="1">
    <location>
        <begin position="50"/>
        <end position="60"/>
    </location>
</feature>
<protein>
    <submittedName>
        <fullName evidence="3">DNA-binding MarR family transcriptional regulator</fullName>
    </submittedName>
</protein>
<dbReference type="GO" id="GO:0003700">
    <property type="term" value="F:DNA-binding transcription factor activity"/>
    <property type="evidence" value="ECO:0007669"/>
    <property type="project" value="InterPro"/>
</dbReference>
<keyword evidence="3" id="KW-0238">DNA-binding</keyword>
<evidence type="ECO:0000259" key="2">
    <source>
        <dbReference type="PROSITE" id="PS50995"/>
    </source>
</evidence>
<dbReference type="GO" id="GO:0003677">
    <property type="term" value="F:DNA binding"/>
    <property type="evidence" value="ECO:0007669"/>
    <property type="project" value="UniProtKB-KW"/>
</dbReference>
<sequence length="131" mass="14610">MLHGTGVDLSSESGLSPGDHPVLPALHEAPEHRLRPSSLAATIHRERSRLSHHRGRRERRRLITREQAQDDPRGADVVLTDDGAAAYRRSSVAHLRAVQELFLDACTEEELADLQRLTSTLRRHLGLDPGH</sequence>
<dbReference type="AlphaFoldDB" id="A0A2T0RAM2"/>
<feature type="region of interest" description="Disordered" evidence="1">
    <location>
        <begin position="1"/>
        <end position="76"/>
    </location>
</feature>
<feature type="compositionally biased region" description="Basic and acidic residues" evidence="1">
    <location>
        <begin position="61"/>
        <end position="74"/>
    </location>
</feature>
<accession>A0A2T0RAM2</accession>
<evidence type="ECO:0000256" key="1">
    <source>
        <dbReference type="SAM" id="MobiDB-lite"/>
    </source>
</evidence>
<dbReference type="Gene3D" id="1.10.10.10">
    <property type="entry name" value="Winged helix-like DNA-binding domain superfamily/Winged helix DNA-binding domain"/>
    <property type="match status" value="1"/>
</dbReference>
<dbReference type="EMBL" id="PVZF01000001">
    <property type="protein sequence ID" value="PRY18180.1"/>
    <property type="molecule type" value="Genomic_DNA"/>
</dbReference>
<dbReference type="InterPro" id="IPR036390">
    <property type="entry name" value="WH_DNA-bd_sf"/>
</dbReference>
<reference evidence="3 4" key="1">
    <citation type="submission" date="2018-03" db="EMBL/GenBank/DDBJ databases">
        <title>Genomic Encyclopedia of Archaeal and Bacterial Type Strains, Phase II (KMG-II): from individual species to whole genera.</title>
        <authorList>
            <person name="Goeker M."/>
        </authorList>
    </citation>
    <scope>NUCLEOTIDE SEQUENCE [LARGE SCALE GENOMIC DNA]</scope>
    <source>
        <strain evidence="3 4">DSM 19711</strain>
    </source>
</reference>
<dbReference type="SUPFAM" id="SSF46785">
    <property type="entry name" value="Winged helix' DNA-binding domain"/>
    <property type="match status" value="1"/>
</dbReference>
<dbReference type="SMART" id="SM00347">
    <property type="entry name" value="HTH_MARR"/>
    <property type="match status" value="1"/>
</dbReference>
<organism evidence="3 4">
    <name type="scientific">Kineococcus rhizosphaerae</name>
    <dbReference type="NCBI Taxonomy" id="559628"/>
    <lineage>
        <taxon>Bacteria</taxon>
        <taxon>Bacillati</taxon>
        <taxon>Actinomycetota</taxon>
        <taxon>Actinomycetes</taxon>
        <taxon>Kineosporiales</taxon>
        <taxon>Kineosporiaceae</taxon>
        <taxon>Kineococcus</taxon>
    </lineage>
</organism>
<keyword evidence="4" id="KW-1185">Reference proteome</keyword>
<dbReference type="InterPro" id="IPR036388">
    <property type="entry name" value="WH-like_DNA-bd_sf"/>
</dbReference>
<dbReference type="Proteomes" id="UP000238083">
    <property type="component" value="Unassembled WGS sequence"/>
</dbReference>